<dbReference type="PANTHER" id="PTHR24062">
    <property type="entry name" value="VOMERONASAL TYPE-1 RECEPTOR"/>
    <property type="match status" value="1"/>
</dbReference>
<evidence type="ECO:0000256" key="7">
    <source>
        <dbReference type="ARBA" id="ARBA00023040"/>
    </source>
</evidence>
<evidence type="ECO:0000256" key="11">
    <source>
        <dbReference type="RuleBase" id="RU364061"/>
    </source>
</evidence>
<keyword evidence="10 11" id="KW-0807">Transducer</keyword>
<dbReference type="AlphaFoldDB" id="A0A7J7F9G8"/>
<gene>
    <name evidence="12" type="ORF">HPG69_012590</name>
</gene>
<evidence type="ECO:0000256" key="4">
    <source>
        <dbReference type="ARBA" id="ARBA00022507"/>
    </source>
</evidence>
<keyword evidence="3 11" id="KW-1003">Cell membrane</keyword>
<evidence type="ECO:0000256" key="5">
    <source>
        <dbReference type="ARBA" id="ARBA00022692"/>
    </source>
</evidence>
<reference evidence="12 13" key="1">
    <citation type="journal article" date="2020" name="Mol. Biol. Evol.">
        <title>Interspecific Gene Flow and the Evolution of Specialization in Black and White Rhinoceros.</title>
        <authorList>
            <person name="Moodley Y."/>
            <person name="Westbury M.V."/>
            <person name="Russo I.M."/>
            <person name="Gopalakrishnan S."/>
            <person name="Rakotoarivelo A."/>
            <person name="Olsen R.A."/>
            <person name="Prost S."/>
            <person name="Tunstall T."/>
            <person name="Ryder O.A."/>
            <person name="Dalen L."/>
            <person name="Bruford M.W."/>
        </authorList>
    </citation>
    <scope>NUCLEOTIDE SEQUENCE [LARGE SCALE GENOMIC DNA]</scope>
    <source>
        <strain evidence="12">SBR-YM</strain>
        <tissue evidence="12">Skin</tissue>
    </source>
</reference>
<evidence type="ECO:0000256" key="9">
    <source>
        <dbReference type="ARBA" id="ARBA00023170"/>
    </source>
</evidence>
<dbReference type="Pfam" id="PF03402">
    <property type="entry name" value="V1R"/>
    <property type="match status" value="1"/>
</dbReference>
<name>A0A7J7F9G8_DICBM</name>
<keyword evidence="8" id="KW-0472">Membrane</keyword>
<evidence type="ECO:0000313" key="12">
    <source>
        <dbReference type="EMBL" id="KAF5924336.1"/>
    </source>
</evidence>
<keyword evidence="4 11" id="KW-0589">Pheromone response</keyword>
<evidence type="ECO:0000256" key="8">
    <source>
        <dbReference type="ARBA" id="ARBA00023136"/>
    </source>
</evidence>
<evidence type="ECO:0000256" key="2">
    <source>
        <dbReference type="ARBA" id="ARBA00010663"/>
    </source>
</evidence>
<dbReference type="Proteomes" id="UP000551758">
    <property type="component" value="Unassembled WGS sequence"/>
</dbReference>
<evidence type="ECO:0000256" key="10">
    <source>
        <dbReference type="ARBA" id="ARBA00023224"/>
    </source>
</evidence>
<keyword evidence="6" id="KW-1133">Transmembrane helix</keyword>
<evidence type="ECO:0000256" key="6">
    <source>
        <dbReference type="ARBA" id="ARBA00022989"/>
    </source>
</evidence>
<keyword evidence="7 11" id="KW-0297">G-protein coupled receptor</keyword>
<keyword evidence="9 11" id="KW-0675">Receptor</keyword>
<evidence type="ECO:0000256" key="1">
    <source>
        <dbReference type="ARBA" id="ARBA00004651"/>
    </source>
</evidence>
<protein>
    <recommendedName>
        <fullName evidence="11">Vomeronasal type-1 receptor</fullName>
    </recommendedName>
</protein>
<dbReference type="GO" id="GO:0019236">
    <property type="term" value="P:response to pheromone"/>
    <property type="evidence" value="ECO:0007669"/>
    <property type="project" value="UniProtKB-KW"/>
</dbReference>
<comment type="subcellular location">
    <subcellularLocation>
        <location evidence="1 11">Cell membrane</location>
        <topology evidence="1 11">Multi-pass membrane protein</topology>
    </subcellularLocation>
</comment>
<evidence type="ECO:0000256" key="3">
    <source>
        <dbReference type="ARBA" id="ARBA00022475"/>
    </source>
</evidence>
<dbReference type="SUPFAM" id="SSF81321">
    <property type="entry name" value="Family A G protein-coupled receptor-like"/>
    <property type="match status" value="1"/>
</dbReference>
<dbReference type="InterPro" id="IPR004072">
    <property type="entry name" value="Vmron_rcpt_1"/>
</dbReference>
<sequence>MKIIFLIQREIGIPGNSILLCNISLLSGHDWRLIDQILNQLVLANSLVIVSEGIPQIMAALGWKYFLDGVGCKLVFYLHRVGKGVSFSTSCLLSGFQAIKLWPNFSRWMELRIRSPKCIGLRYFLSWKLNLFVNTFIPMKVIGPLNSKNASLKTIKDYDYCSGLMVWASGSMALVLHRHKQRVQHIHSNRLSPRPSHEARAIHTILVMEENLTCLMRSSFSVSSVDHARSQREKRLGYSTVTEAMPTGDGVCEVPPGLGQHEVMWLHSRFGTEPGPLVYQASFSFPFLKHQVHAPFPFEDYHQG</sequence>
<dbReference type="EMBL" id="JACDTQ010001023">
    <property type="protein sequence ID" value="KAF5924336.1"/>
    <property type="molecule type" value="Genomic_DNA"/>
</dbReference>
<keyword evidence="13" id="KW-1185">Reference proteome</keyword>
<comment type="similarity">
    <text evidence="2 11">Belongs to the G-protein coupled receptor 1 family.</text>
</comment>
<evidence type="ECO:0000313" key="13">
    <source>
        <dbReference type="Proteomes" id="UP000551758"/>
    </source>
</evidence>
<organism evidence="12 13">
    <name type="scientific">Diceros bicornis minor</name>
    <name type="common">South-central black rhinoceros</name>
    <dbReference type="NCBI Taxonomy" id="77932"/>
    <lineage>
        <taxon>Eukaryota</taxon>
        <taxon>Metazoa</taxon>
        <taxon>Chordata</taxon>
        <taxon>Craniata</taxon>
        <taxon>Vertebrata</taxon>
        <taxon>Euteleostomi</taxon>
        <taxon>Mammalia</taxon>
        <taxon>Eutheria</taxon>
        <taxon>Laurasiatheria</taxon>
        <taxon>Perissodactyla</taxon>
        <taxon>Rhinocerotidae</taxon>
        <taxon>Diceros</taxon>
    </lineage>
</organism>
<proteinExistence type="inferred from homology"/>
<comment type="caution">
    <text evidence="12">The sequence shown here is derived from an EMBL/GenBank/DDBJ whole genome shotgun (WGS) entry which is preliminary data.</text>
</comment>
<keyword evidence="5" id="KW-0812">Transmembrane</keyword>
<dbReference type="GO" id="GO:0005886">
    <property type="term" value="C:plasma membrane"/>
    <property type="evidence" value="ECO:0007669"/>
    <property type="project" value="UniProtKB-SubCell"/>
</dbReference>
<dbReference type="GO" id="GO:0016503">
    <property type="term" value="F:pheromone receptor activity"/>
    <property type="evidence" value="ECO:0007669"/>
    <property type="project" value="InterPro"/>
</dbReference>
<accession>A0A7J7F9G8</accession>